<feature type="compositionally biased region" description="Acidic residues" evidence="1">
    <location>
        <begin position="471"/>
        <end position="482"/>
    </location>
</feature>
<feature type="compositionally biased region" description="Acidic residues" evidence="1">
    <location>
        <begin position="491"/>
        <end position="509"/>
    </location>
</feature>
<dbReference type="Pfam" id="PF05699">
    <property type="entry name" value="Dimer_Tnp_hAT"/>
    <property type="match status" value="1"/>
</dbReference>
<organism evidence="4 5">
    <name type="scientific">Acacia crassicarpa</name>
    <name type="common">northern wattle</name>
    <dbReference type="NCBI Taxonomy" id="499986"/>
    <lineage>
        <taxon>Eukaryota</taxon>
        <taxon>Viridiplantae</taxon>
        <taxon>Streptophyta</taxon>
        <taxon>Embryophyta</taxon>
        <taxon>Tracheophyta</taxon>
        <taxon>Spermatophyta</taxon>
        <taxon>Magnoliopsida</taxon>
        <taxon>eudicotyledons</taxon>
        <taxon>Gunneridae</taxon>
        <taxon>Pentapetalae</taxon>
        <taxon>rosids</taxon>
        <taxon>fabids</taxon>
        <taxon>Fabales</taxon>
        <taxon>Fabaceae</taxon>
        <taxon>Caesalpinioideae</taxon>
        <taxon>mimosoid clade</taxon>
        <taxon>Acacieae</taxon>
        <taxon>Acacia</taxon>
    </lineage>
</organism>
<proteinExistence type="predicted"/>
<feature type="region of interest" description="Disordered" evidence="1">
    <location>
        <begin position="453"/>
        <end position="509"/>
    </location>
</feature>
<dbReference type="AlphaFoldDB" id="A0AAE1JKR4"/>
<evidence type="ECO:0000313" key="4">
    <source>
        <dbReference type="EMBL" id="KAK4254914.1"/>
    </source>
</evidence>
<gene>
    <name evidence="4" type="ORF">QN277_007989</name>
</gene>
<sequence length="509" mass="58735">MFVKSVDASSYVKSGEKLFQLLDNFVEEIGEKNVVQVVTDNGSNYVLAGKLLQAKREHLFWTPCAAHCLDLMLEDIGKIGRVKKAIQRGIKLVGFIYNHTLALNTMRKYTSKTELVRHGVTRFATTFLTLQRLHKQKNSLRKMFTSDDWLKSNTAKDPKGKRATDTVLMPSFWNDVIYTLKVMGPLVRVLRLVDNEKRPAMGYIYEAMDRAKEAIQKSFNGNEDKYRDVFAIIDRRWDCQLHHPLHAAGHYLNPEYFYANPQIDDDAELISGLYKCIDKLSANDEEVDKIHGQLEKYRRAEGLFGMNAAVRQRTKSAPTLWWKSYGAQVPELRNLTVRVLGLTCSSSGCERNWSTFEHIHSKKRSRLEHQRLQDLVFIKYNQALKERFESRDLIDPIVLNDIDESNEWLVGEEDDGAENEFVFDDDNLTWGEVANVTGANEPITFTRQNTRFRKEAASMPSSSRRIRVEEGDNEEIEDEEEEQIYKLNTSEESEGGEEDLEEMFDDDSD</sequence>
<protein>
    <submittedName>
        <fullName evidence="4">Uncharacterized protein</fullName>
    </submittedName>
</protein>
<dbReference type="PANTHER" id="PTHR32166">
    <property type="entry name" value="OSJNBA0013A04.12 PROTEIN"/>
    <property type="match status" value="1"/>
</dbReference>
<dbReference type="GO" id="GO:0046983">
    <property type="term" value="F:protein dimerization activity"/>
    <property type="evidence" value="ECO:0007669"/>
    <property type="project" value="InterPro"/>
</dbReference>
<dbReference type="InterPro" id="IPR008906">
    <property type="entry name" value="HATC_C_dom"/>
</dbReference>
<dbReference type="InterPro" id="IPR007021">
    <property type="entry name" value="DUF659"/>
</dbReference>
<dbReference type="SUPFAM" id="SSF53098">
    <property type="entry name" value="Ribonuclease H-like"/>
    <property type="match status" value="1"/>
</dbReference>
<keyword evidence="5" id="KW-1185">Reference proteome</keyword>
<dbReference type="Proteomes" id="UP001293593">
    <property type="component" value="Unassembled WGS sequence"/>
</dbReference>
<evidence type="ECO:0000259" key="2">
    <source>
        <dbReference type="Pfam" id="PF04937"/>
    </source>
</evidence>
<evidence type="ECO:0000313" key="5">
    <source>
        <dbReference type="Proteomes" id="UP001293593"/>
    </source>
</evidence>
<dbReference type="PANTHER" id="PTHR32166:SF74">
    <property type="entry name" value="OS05G0256350 PROTEIN"/>
    <property type="match status" value="1"/>
</dbReference>
<evidence type="ECO:0000259" key="3">
    <source>
        <dbReference type="Pfam" id="PF05699"/>
    </source>
</evidence>
<dbReference type="Pfam" id="PF04937">
    <property type="entry name" value="DUF659"/>
    <property type="match status" value="1"/>
</dbReference>
<name>A0AAE1JKR4_9FABA</name>
<feature type="domain" description="DUF659" evidence="2">
    <location>
        <begin position="1"/>
        <end position="88"/>
    </location>
</feature>
<accession>A0AAE1JKR4</accession>
<feature type="domain" description="HAT C-terminal dimerisation" evidence="3">
    <location>
        <begin position="294"/>
        <end position="381"/>
    </location>
</feature>
<evidence type="ECO:0000256" key="1">
    <source>
        <dbReference type="SAM" id="MobiDB-lite"/>
    </source>
</evidence>
<dbReference type="InterPro" id="IPR012337">
    <property type="entry name" value="RNaseH-like_sf"/>
</dbReference>
<reference evidence="4" key="1">
    <citation type="submission" date="2023-10" db="EMBL/GenBank/DDBJ databases">
        <title>Chromosome-level genome of the transformable northern wattle, Acacia crassicarpa.</title>
        <authorList>
            <person name="Massaro I."/>
            <person name="Sinha N.R."/>
            <person name="Poethig S."/>
            <person name="Leichty A.R."/>
        </authorList>
    </citation>
    <scope>NUCLEOTIDE SEQUENCE</scope>
    <source>
        <strain evidence="4">Acra3RX</strain>
        <tissue evidence="4">Leaf</tissue>
    </source>
</reference>
<comment type="caution">
    <text evidence="4">The sequence shown here is derived from an EMBL/GenBank/DDBJ whole genome shotgun (WGS) entry which is preliminary data.</text>
</comment>
<dbReference type="EMBL" id="JAWXYG010000013">
    <property type="protein sequence ID" value="KAK4254914.1"/>
    <property type="molecule type" value="Genomic_DNA"/>
</dbReference>